<evidence type="ECO:0000256" key="5">
    <source>
        <dbReference type="ARBA" id="ARBA00022801"/>
    </source>
</evidence>
<dbReference type="Proteomes" id="UP000663193">
    <property type="component" value="Chromosome 1"/>
</dbReference>
<dbReference type="OrthoDB" id="4187847at2759"/>
<dbReference type="PIRSF" id="PIRSF016302">
    <property type="entry name" value="Man_a_manosd"/>
    <property type="match status" value="1"/>
</dbReference>
<dbReference type="Pfam" id="PF03663">
    <property type="entry name" value="Glyco_hydro_76"/>
    <property type="match status" value="1"/>
</dbReference>
<keyword evidence="4 9" id="KW-0732">Signal</keyword>
<dbReference type="Gene3D" id="1.50.10.20">
    <property type="match status" value="1"/>
</dbReference>
<dbReference type="OMA" id="KWWEGAP"/>
<dbReference type="PANTHER" id="PTHR12145">
    <property type="entry name" value="MANNAN ENDO-1,6-ALPHA-MANNOSIDASE DCW1"/>
    <property type="match status" value="1"/>
</dbReference>
<sequence>MFARKNVLSFVLPFFISHALGQSGGEYGPIQLDVNSQDSIKSAARSLAGGIIAAYNDSLASEDGGIPGLFDGKNEIYFWESGTLWNALLGYSYLTGDSQYDTTISEALQFQLGDYDAFMPPNQTKSLGNDDQSCWGLSAMTAAEIGLPKPKDAEWVDYARNVWQIQSERLESGEDKCAGGLRWHIFTFNAGYNYMNAWSNGNFFLLSARLAKFTGNATYSQYADKIFKWSQTVGLVDKNFSVYDGTDSVTNCSEVSKLRWTATHGLYTEGAALMYNITGAQYWTDAVKGFVKSTSVFQWSTGSGILTEYACQLAGQCDSDQRAFKGIFARTFARAALAAPIAADSINKLLINSAKGAAMACTAGDDPQCSLSWTADNDTDWDWATATDGNIGEVYAALEVIQGLLYPFAKGLKGASASSSANNATGNSTQGAGASGVSGAGTPQNTGAAGTLVASTITVFVVAFAAMLSF</sequence>
<name>A0A7U2HVE3_PHANO</name>
<protein>
    <recommendedName>
        <fullName evidence="3 8">Mannan endo-1,6-alpha-mannosidase</fullName>
        <ecNumber evidence="3 8">3.2.1.101</ecNumber>
    </recommendedName>
</protein>
<dbReference type="KEGG" id="pno:SNOG_09524"/>
<evidence type="ECO:0000256" key="6">
    <source>
        <dbReference type="ARBA" id="ARBA00023180"/>
    </source>
</evidence>
<reference evidence="11" key="1">
    <citation type="journal article" date="2021" name="BMC Genomics">
        <title>Chromosome-level genome assembly and manually-curated proteome of model necrotroph Parastagonospora nodorum Sn15 reveals a genome-wide trove of candidate effector homologs, and redundancy of virulence-related functions within an accessory chromosome.</title>
        <authorList>
            <person name="Bertazzoni S."/>
            <person name="Jones D.A.B."/>
            <person name="Phan H.T."/>
            <person name="Tan K.-C."/>
            <person name="Hane J.K."/>
        </authorList>
    </citation>
    <scope>NUCLEOTIDE SEQUENCE [LARGE SCALE GENOMIC DNA]</scope>
    <source>
        <strain evidence="11">SN15 / ATCC MYA-4574 / FGSC 10173)</strain>
    </source>
</reference>
<proteinExistence type="inferred from homology"/>
<organism evidence="10 11">
    <name type="scientific">Phaeosphaeria nodorum (strain SN15 / ATCC MYA-4574 / FGSC 10173)</name>
    <name type="common">Glume blotch fungus</name>
    <name type="synonym">Parastagonospora nodorum</name>
    <dbReference type="NCBI Taxonomy" id="321614"/>
    <lineage>
        <taxon>Eukaryota</taxon>
        <taxon>Fungi</taxon>
        <taxon>Dikarya</taxon>
        <taxon>Ascomycota</taxon>
        <taxon>Pezizomycotina</taxon>
        <taxon>Dothideomycetes</taxon>
        <taxon>Pleosporomycetidae</taxon>
        <taxon>Pleosporales</taxon>
        <taxon>Pleosporineae</taxon>
        <taxon>Phaeosphaeriaceae</taxon>
        <taxon>Parastagonospora</taxon>
    </lineage>
</organism>
<evidence type="ECO:0000256" key="4">
    <source>
        <dbReference type="ARBA" id="ARBA00022729"/>
    </source>
</evidence>
<keyword evidence="11" id="KW-1185">Reference proteome</keyword>
<evidence type="ECO:0000256" key="3">
    <source>
        <dbReference type="ARBA" id="ARBA00012350"/>
    </source>
</evidence>
<dbReference type="EC" id="3.2.1.101" evidence="3 8"/>
<dbReference type="InterPro" id="IPR005198">
    <property type="entry name" value="Glyco_hydro_76"/>
</dbReference>
<evidence type="ECO:0000256" key="9">
    <source>
        <dbReference type="SAM" id="SignalP"/>
    </source>
</evidence>
<dbReference type="SUPFAM" id="SSF48208">
    <property type="entry name" value="Six-hairpin glycosidases"/>
    <property type="match status" value="1"/>
</dbReference>
<evidence type="ECO:0000256" key="2">
    <source>
        <dbReference type="ARBA" id="ARBA00009699"/>
    </source>
</evidence>
<comment type="similarity">
    <text evidence="2 8">Belongs to the glycosyl hydrolase 76 family.</text>
</comment>
<dbReference type="InterPro" id="IPR014480">
    <property type="entry name" value="Mannan-1_6-alpha_mannosidase"/>
</dbReference>
<dbReference type="AlphaFoldDB" id="A0A7U2HVE3"/>
<dbReference type="EMBL" id="CP069023">
    <property type="protein sequence ID" value="QRC90106.1"/>
    <property type="molecule type" value="Genomic_DNA"/>
</dbReference>
<dbReference type="GO" id="GO:0008496">
    <property type="term" value="F:mannan endo-1,6-alpha-mannosidase activity"/>
    <property type="evidence" value="ECO:0007669"/>
    <property type="project" value="UniProtKB-UniRule"/>
</dbReference>
<evidence type="ECO:0000256" key="7">
    <source>
        <dbReference type="ARBA" id="ARBA00023295"/>
    </source>
</evidence>
<dbReference type="FunFam" id="1.50.10.20:FF:000100">
    <property type="entry name" value="Mannan endo-1,6-alpha-mannosidase"/>
    <property type="match status" value="1"/>
</dbReference>
<evidence type="ECO:0000313" key="11">
    <source>
        <dbReference type="Proteomes" id="UP000663193"/>
    </source>
</evidence>
<keyword evidence="7 8" id="KW-0326">Glycosidase</keyword>
<keyword evidence="6" id="KW-0325">Glycoprotein</keyword>
<accession>A0A7U2HVE3</accession>
<dbReference type="RefSeq" id="XP_001799814.1">
    <property type="nucleotide sequence ID" value="XM_001799762.1"/>
</dbReference>
<evidence type="ECO:0000313" key="10">
    <source>
        <dbReference type="EMBL" id="QRC90106.1"/>
    </source>
</evidence>
<dbReference type="GO" id="GO:0016052">
    <property type="term" value="P:carbohydrate catabolic process"/>
    <property type="evidence" value="ECO:0007669"/>
    <property type="project" value="InterPro"/>
</dbReference>
<feature type="chain" id="PRO_5034304234" description="Mannan endo-1,6-alpha-mannosidase" evidence="9">
    <location>
        <begin position="22"/>
        <end position="470"/>
    </location>
</feature>
<dbReference type="InterPro" id="IPR008928">
    <property type="entry name" value="6-hairpin_glycosidase_sf"/>
</dbReference>
<dbReference type="VEuPathDB" id="FungiDB:JI435_095240"/>
<evidence type="ECO:0000256" key="1">
    <source>
        <dbReference type="ARBA" id="ARBA00001452"/>
    </source>
</evidence>
<dbReference type="PANTHER" id="PTHR12145:SF36">
    <property type="entry name" value="MANNAN ENDO-1,6-ALPHA-MANNOSIDASE DCW1"/>
    <property type="match status" value="1"/>
</dbReference>
<evidence type="ECO:0000256" key="8">
    <source>
        <dbReference type="PIRNR" id="PIRNR016302"/>
    </source>
</evidence>
<keyword evidence="5 8" id="KW-0378">Hydrolase</keyword>
<gene>
    <name evidence="10" type="ORF">JI435_095240</name>
</gene>
<feature type="signal peptide" evidence="9">
    <location>
        <begin position="1"/>
        <end position="21"/>
    </location>
</feature>
<comment type="catalytic activity">
    <reaction evidence="1 8">
        <text>Random hydrolysis of (1-&gt;6)-alpha-D-mannosidic linkages in unbranched (1-&gt;6)-mannans.</text>
        <dbReference type="EC" id="3.2.1.101"/>
    </reaction>
</comment>